<evidence type="ECO:0000313" key="1">
    <source>
        <dbReference type="EMBL" id="MFM9328200.1"/>
    </source>
</evidence>
<reference evidence="1" key="1">
    <citation type="submission" date="2024-12" db="EMBL/GenBank/DDBJ databases">
        <authorList>
            <person name="Wu N."/>
        </authorList>
    </citation>
    <scope>NUCLEOTIDE SEQUENCE</scope>
    <source>
        <strain evidence="1">P15</strain>
    </source>
</reference>
<keyword evidence="2" id="KW-1185">Reference proteome</keyword>
<proteinExistence type="predicted"/>
<protein>
    <submittedName>
        <fullName evidence="1">Sugar-binding protein</fullName>
    </submittedName>
</protein>
<organism evidence="1 2">
    <name type="scientific">Paenibacillus mesotrionivorans</name>
    <dbReference type="NCBI Taxonomy" id="3160968"/>
    <lineage>
        <taxon>Bacteria</taxon>
        <taxon>Bacillati</taxon>
        <taxon>Bacillota</taxon>
        <taxon>Bacilli</taxon>
        <taxon>Bacillales</taxon>
        <taxon>Paenibacillaceae</taxon>
        <taxon>Paenibacillus</taxon>
    </lineage>
</organism>
<comment type="caution">
    <text evidence="1">The sequence shown here is derived from an EMBL/GenBank/DDBJ whole genome shotgun (WGS) entry which is preliminary data.</text>
</comment>
<name>A0ACC7NUP7_9BACL</name>
<gene>
    <name evidence="1" type="ORF">ACI1P1_07875</name>
</gene>
<accession>A0ACC7NUP7</accession>
<dbReference type="Proteomes" id="UP001631969">
    <property type="component" value="Unassembled WGS sequence"/>
</dbReference>
<dbReference type="EMBL" id="JBJURJ010000004">
    <property type="protein sequence ID" value="MFM9328200.1"/>
    <property type="molecule type" value="Genomic_DNA"/>
</dbReference>
<sequence length="932" mass="100832">MMNRMKRYLFLFVALLLFSSAIPAFPAKAAASVRLSFDNAASVAEANLAAGGGQSQITLDSTLYFGSASSGKSVKLADRQSMYYRLKIMNAFDGLDLAPGQIYTISARVRVNSASVNKAGMFFLSVIDSTVPQEYTKAAESYLATDQGWAELKMIYTVGTAPVLGIAVEQVYADSHRNVVSAVNIDEIMISEYEEPAEPAPSVPTAVYKGTPVIDGQSDAIWQMATEISTDIFSKGTSGATAKARLLWDESAVYVLAAVYDPVRSAVNPLAYEQDAIEIFLDENHAKTKILDSDDAQYRISWENRRTLGGQALSSFASATAATNYGYLVEAAIPVQYVSAAPNVIMGLELQVNDDPGTGKRESIAKWRDPTNNSYKDASRWGTIRLVDATLPNDGVELSLYLDGKRVPFDAAGPELRNGVVMAPAAELFTALHAAVSSNSQTGTASIVLGGSTLTVSAGSSQAWLNGQPIALEAEAVMEGGFLLVPVSLAEALGATVSWDAAAEIVYMKSNHIYIQKAQTQQEIWGFGASANNPVNDLKNSPNQTAKEGILDKLFGTSGNSAGLSIVRLEINPFLKTDPVPANALQATAHPAEGVWDWDTDQHQIWFSNEAIQHGEDIRFYAVPWSAPAWMKDNQSEVNGGHLLPQYYDAYANYLKTWVERYRNVHGFDIRWLSVQNEPNTIVPYASAAYTHEEMDIVAGKVADAVHNAGLPVMVGAPEGNTRLTTHEYLSNMSEQTKAKLDFIPTHFYGGNTNNLAGFGKPLFQSEVSYTTSNVANISDGVDNAKQIADALSLGYHGWLRWWFVSPNNGTSGESLVQLRTDGTYSYNKRLFTMGQFSRFIRPGYVKVQAESGYKGLIVTAAKDSVTGKAAVVVINDSMQAIQSPVYGLTAPSVNVYRTSAYEDMAALGQQTVVNGTLTRSFPAQSVTTLVE</sequence>
<evidence type="ECO:0000313" key="2">
    <source>
        <dbReference type="Proteomes" id="UP001631969"/>
    </source>
</evidence>